<evidence type="ECO:0000256" key="2">
    <source>
        <dbReference type="ARBA" id="ARBA00008363"/>
    </source>
</evidence>
<name>A0A507DN03_9FUNG</name>
<keyword evidence="14" id="KW-1185">Reference proteome</keyword>
<keyword evidence="8" id="KW-0539">Nucleus</keyword>
<dbReference type="FunFam" id="3.30.70.330:FF:000059">
    <property type="entry name" value="splicing factor 3B subunit 4"/>
    <property type="match status" value="1"/>
</dbReference>
<dbReference type="Gene3D" id="3.30.70.330">
    <property type="match status" value="2"/>
</dbReference>
<protein>
    <recommendedName>
        <fullName evidence="9">Splicing factor 3B subunit 4</fullName>
    </recommendedName>
</protein>
<dbReference type="SMART" id="SM00360">
    <property type="entry name" value="RRM"/>
    <property type="match status" value="2"/>
</dbReference>
<comment type="similarity">
    <text evidence="2">Belongs to the SF3B4 family.</text>
</comment>
<evidence type="ECO:0000259" key="11">
    <source>
        <dbReference type="PROSITE" id="PS50102"/>
    </source>
</evidence>
<dbReference type="GO" id="GO:0006397">
    <property type="term" value="P:mRNA processing"/>
    <property type="evidence" value="ECO:0007669"/>
    <property type="project" value="UniProtKB-KW"/>
</dbReference>
<dbReference type="CDD" id="cd12335">
    <property type="entry name" value="RRM2_SF3B4"/>
    <property type="match status" value="1"/>
</dbReference>
<dbReference type="InterPro" id="IPR034158">
    <property type="entry name" value="SF3B4_RRM1"/>
</dbReference>
<evidence type="ECO:0000256" key="1">
    <source>
        <dbReference type="ARBA" id="ARBA00004123"/>
    </source>
</evidence>
<keyword evidence="4" id="KW-0747">Spliceosome</keyword>
<dbReference type="AlphaFoldDB" id="A0A507DN03"/>
<dbReference type="PROSITE" id="PS50102">
    <property type="entry name" value="RRM"/>
    <property type="match status" value="2"/>
</dbReference>
<dbReference type="OrthoDB" id="10259687at2759"/>
<dbReference type="Proteomes" id="UP000320475">
    <property type="component" value="Unassembled WGS sequence"/>
</dbReference>
<sequence length="314" mass="34344">MQSVPGNNQIERNQDATVYIGNLDDRATEAVIWELMLQAGPVVNVHLPKDRVTMNHQGYGFCEFATEEDADYAMKIMNMIKLYGKPIRVNKATSDKKNLDVGANLFIGNLDPDVDEKLLYDTFTAFGPIVQTPKVARDLETGYSKGYGFVSFDNFESADAAIDAMNGQYLANKPINVTYAFKKDGKGERHGSAAERMLASQAKKHTPAQMPNRLFAEVPLYGAGSGAPPAIPNGQSMPTPVAPTGASMGMPHMAPPMGFAPPTAPPQFPGQYGDPNQYYNLGRPPMFGMPGYPPFPGQPPYGMNAYQQWPQQQR</sequence>
<keyword evidence="6 10" id="KW-0694">RNA-binding</keyword>
<dbReference type="Pfam" id="PF00076">
    <property type="entry name" value="RRM_1"/>
    <property type="match status" value="2"/>
</dbReference>
<dbReference type="GO" id="GO:0008380">
    <property type="term" value="P:RNA splicing"/>
    <property type="evidence" value="ECO:0007669"/>
    <property type="project" value="UniProtKB-KW"/>
</dbReference>
<evidence type="ECO:0000256" key="6">
    <source>
        <dbReference type="ARBA" id="ARBA00022884"/>
    </source>
</evidence>
<evidence type="ECO:0000256" key="8">
    <source>
        <dbReference type="ARBA" id="ARBA00023242"/>
    </source>
</evidence>
<dbReference type="Proteomes" id="UP000317494">
    <property type="component" value="Unassembled WGS sequence"/>
</dbReference>
<dbReference type="SUPFAM" id="SSF54928">
    <property type="entry name" value="RNA-binding domain, RBD"/>
    <property type="match status" value="1"/>
</dbReference>
<evidence type="ECO:0000256" key="9">
    <source>
        <dbReference type="ARBA" id="ARBA00070533"/>
    </source>
</evidence>
<dbReference type="CDD" id="cd12334">
    <property type="entry name" value="RRM1_SF3B4"/>
    <property type="match status" value="1"/>
</dbReference>
<keyword evidence="3" id="KW-0507">mRNA processing</keyword>
<dbReference type="InterPro" id="IPR034159">
    <property type="entry name" value="SF3B4_RRM2"/>
</dbReference>
<dbReference type="GO" id="GO:0003723">
    <property type="term" value="F:RNA binding"/>
    <property type="evidence" value="ECO:0007669"/>
    <property type="project" value="UniProtKB-UniRule"/>
</dbReference>
<evidence type="ECO:0000313" key="13">
    <source>
        <dbReference type="EMBL" id="TPX53052.1"/>
    </source>
</evidence>
<evidence type="ECO:0000256" key="4">
    <source>
        <dbReference type="ARBA" id="ARBA00022728"/>
    </source>
</evidence>
<reference evidence="14 15" key="1">
    <citation type="journal article" date="2019" name="Sci. Rep.">
        <title>Comparative genomics of chytrid fungi reveal insights into the obligate biotrophic and pathogenic lifestyle of Synchytrium endobioticum.</title>
        <authorList>
            <person name="van de Vossenberg B.T.L.H."/>
            <person name="Warris S."/>
            <person name="Nguyen H.D.T."/>
            <person name="van Gent-Pelzer M.P.E."/>
            <person name="Joly D.L."/>
            <person name="van de Geest H.C."/>
            <person name="Bonants P.J.M."/>
            <person name="Smith D.S."/>
            <person name="Levesque C.A."/>
            <person name="van der Lee T.A.J."/>
        </authorList>
    </citation>
    <scope>NUCLEOTIDE SEQUENCE [LARGE SCALE GENOMIC DNA]</scope>
    <source>
        <strain evidence="12 15">LEV6574</strain>
        <strain evidence="13 14">MB42</strain>
    </source>
</reference>
<dbReference type="GO" id="GO:0005730">
    <property type="term" value="C:nucleolus"/>
    <property type="evidence" value="ECO:0007669"/>
    <property type="project" value="TreeGrafter"/>
</dbReference>
<dbReference type="VEuPathDB" id="FungiDB:SeMB42_g01034"/>
<evidence type="ECO:0000256" key="7">
    <source>
        <dbReference type="ARBA" id="ARBA00023187"/>
    </source>
</evidence>
<accession>A0A507DN03</accession>
<dbReference type="EMBL" id="QEAN01000023">
    <property type="protein sequence ID" value="TPX53052.1"/>
    <property type="molecule type" value="Genomic_DNA"/>
</dbReference>
<dbReference type="FunFam" id="3.30.70.330:FF:000121">
    <property type="entry name" value="Splicing factor 3b subunit 4"/>
    <property type="match status" value="1"/>
</dbReference>
<evidence type="ECO:0000313" key="12">
    <source>
        <dbReference type="EMBL" id="TPX51088.1"/>
    </source>
</evidence>
<dbReference type="PANTHER" id="PTHR48030:SF3">
    <property type="entry name" value="SPLICING FACTOR 3B SUBUNIT 4"/>
    <property type="match status" value="1"/>
</dbReference>
<feature type="domain" description="RRM" evidence="11">
    <location>
        <begin position="103"/>
        <end position="182"/>
    </location>
</feature>
<organism evidence="13 14">
    <name type="scientific">Synchytrium endobioticum</name>
    <dbReference type="NCBI Taxonomy" id="286115"/>
    <lineage>
        <taxon>Eukaryota</taxon>
        <taxon>Fungi</taxon>
        <taxon>Fungi incertae sedis</taxon>
        <taxon>Chytridiomycota</taxon>
        <taxon>Chytridiomycota incertae sedis</taxon>
        <taxon>Chytridiomycetes</taxon>
        <taxon>Synchytriales</taxon>
        <taxon>Synchytriaceae</taxon>
        <taxon>Synchytrium</taxon>
    </lineage>
</organism>
<feature type="domain" description="RRM" evidence="11">
    <location>
        <begin position="16"/>
        <end position="94"/>
    </location>
</feature>
<dbReference type="InterPro" id="IPR012677">
    <property type="entry name" value="Nucleotide-bd_a/b_plait_sf"/>
</dbReference>
<gene>
    <name evidence="12" type="ORF">SeLEV6574_g00496</name>
    <name evidence="13" type="ORF">SeMB42_g01034</name>
</gene>
<comment type="caution">
    <text evidence="13">The sequence shown here is derived from an EMBL/GenBank/DDBJ whole genome shotgun (WGS) entry which is preliminary data.</text>
</comment>
<keyword evidence="5" id="KW-0677">Repeat</keyword>
<dbReference type="InterPro" id="IPR035979">
    <property type="entry name" value="RBD_domain_sf"/>
</dbReference>
<dbReference type="InterPro" id="IPR000504">
    <property type="entry name" value="RRM_dom"/>
</dbReference>
<evidence type="ECO:0000313" key="14">
    <source>
        <dbReference type="Proteomes" id="UP000317494"/>
    </source>
</evidence>
<evidence type="ECO:0000256" key="5">
    <source>
        <dbReference type="ARBA" id="ARBA00022737"/>
    </source>
</evidence>
<evidence type="ECO:0000313" key="15">
    <source>
        <dbReference type="Proteomes" id="UP000320475"/>
    </source>
</evidence>
<comment type="subcellular location">
    <subcellularLocation>
        <location evidence="1">Nucleus</location>
    </subcellularLocation>
</comment>
<dbReference type="PANTHER" id="PTHR48030">
    <property type="entry name" value="SPLICING FACTOR 3B SUBUNIT 4"/>
    <property type="match status" value="1"/>
</dbReference>
<evidence type="ECO:0000256" key="3">
    <source>
        <dbReference type="ARBA" id="ARBA00022664"/>
    </source>
</evidence>
<dbReference type="GO" id="GO:0005686">
    <property type="term" value="C:U2 snRNP"/>
    <property type="evidence" value="ECO:0007669"/>
    <property type="project" value="TreeGrafter"/>
</dbReference>
<dbReference type="InterPro" id="IPR052084">
    <property type="entry name" value="SF3B4_spliceosome_assoc"/>
</dbReference>
<proteinExistence type="inferred from homology"/>
<evidence type="ECO:0000256" key="10">
    <source>
        <dbReference type="PROSITE-ProRule" id="PRU00176"/>
    </source>
</evidence>
<dbReference type="EMBL" id="QEAM01000008">
    <property type="protein sequence ID" value="TPX51088.1"/>
    <property type="molecule type" value="Genomic_DNA"/>
</dbReference>
<dbReference type="GO" id="GO:0071011">
    <property type="term" value="C:precatalytic spliceosome"/>
    <property type="evidence" value="ECO:0007669"/>
    <property type="project" value="TreeGrafter"/>
</dbReference>
<keyword evidence="7" id="KW-0508">mRNA splicing</keyword>
<dbReference type="GO" id="GO:0048026">
    <property type="term" value="P:positive regulation of mRNA splicing, via spliceosome"/>
    <property type="evidence" value="ECO:0007669"/>
    <property type="project" value="TreeGrafter"/>
</dbReference>
<dbReference type="STRING" id="286115.A0A507DN03"/>